<proteinExistence type="predicted"/>
<dbReference type="AlphaFoldDB" id="A0ABD2ZL50"/>
<comment type="caution">
    <text evidence="1">The sequence shown here is derived from an EMBL/GenBank/DDBJ whole genome shotgun (WGS) entry which is preliminary data.</text>
</comment>
<name>A0ABD2ZL50_9GENT</name>
<dbReference type="Proteomes" id="UP001630127">
    <property type="component" value="Unassembled WGS sequence"/>
</dbReference>
<keyword evidence="2" id="KW-1185">Reference proteome</keyword>
<evidence type="ECO:0000313" key="2">
    <source>
        <dbReference type="Proteomes" id="UP001630127"/>
    </source>
</evidence>
<evidence type="ECO:0000313" key="1">
    <source>
        <dbReference type="EMBL" id="KAL3520175.1"/>
    </source>
</evidence>
<organism evidence="1 2">
    <name type="scientific">Cinchona calisaya</name>
    <dbReference type="NCBI Taxonomy" id="153742"/>
    <lineage>
        <taxon>Eukaryota</taxon>
        <taxon>Viridiplantae</taxon>
        <taxon>Streptophyta</taxon>
        <taxon>Embryophyta</taxon>
        <taxon>Tracheophyta</taxon>
        <taxon>Spermatophyta</taxon>
        <taxon>Magnoliopsida</taxon>
        <taxon>eudicotyledons</taxon>
        <taxon>Gunneridae</taxon>
        <taxon>Pentapetalae</taxon>
        <taxon>asterids</taxon>
        <taxon>lamiids</taxon>
        <taxon>Gentianales</taxon>
        <taxon>Rubiaceae</taxon>
        <taxon>Cinchonoideae</taxon>
        <taxon>Cinchoneae</taxon>
        <taxon>Cinchona</taxon>
    </lineage>
</organism>
<sequence>MIPTLAAGGALRVKSIAFKDKSIDKSDATKVNLDGIGKLGNTRPFEINLAIDCKAYVVGWTFWSVYYLADWVRRLWELLEGVRAIAFFLMALEFSSYEDLQGNCMGLCPKLPEKCAELFRISAISSQTVEMAAQHQVEGKNWFGSGKEFSIDEAGKSHPLSERLQTLGRNRLAPDVGEISSPSPVLGSCGSSN</sequence>
<protein>
    <submittedName>
        <fullName evidence="1">Uncharacterized protein</fullName>
    </submittedName>
</protein>
<reference evidence="1 2" key="1">
    <citation type="submission" date="2024-11" db="EMBL/GenBank/DDBJ databases">
        <title>A near-complete genome assembly of Cinchona calisaya.</title>
        <authorList>
            <person name="Lian D.C."/>
            <person name="Zhao X.W."/>
            <person name="Wei L."/>
        </authorList>
    </citation>
    <scope>NUCLEOTIDE SEQUENCE [LARGE SCALE GENOMIC DNA]</scope>
    <source>
        <tissue evidence="1">Nenye</tissue>
    </source>
</reference>
<dbReference type="EMBL" id="JBJUIK010000008">
    <property type="protein sequence ID" value="KAL3520175.1"/>
    <property type="molecule type" value="Genomic_DNA"/>
</dbReference>
<gene>
    <name evidence="1" type="ORF">ACH5RR_018324</name>
</gene>
<accession>A0ABD2ZL50</accession>